<dbReference type="AlphaFoldDB" id="A0A8H4Q2C2"/>
<dbReference type="EMBL" id="JAACLJ010000007">
    <property type="protein sequence ID" value="KAF4582841.1"/>
    <property type="molecule type" value="Genomic_DNA"/>
</dbReference>
<evidence type="ECO:0000313" key="3">
    <source>
        <dbReference type="Proteomes" id="UP000562929"/>
    </source>
</evidence>
<feature type="compositionally biased region" description="Basic and acidic residues" evidence="1">
    <location>
        <begin position="19"/>
        <end position="45"/>
    </location>
</feature>
<feature type="compositionally biased region" description="Basic residues" evidence="1">
    <location>
        <begin position="93"/>
        <end position="103"/>
    </location>
</feature>
<keyword evidence="3" id="KW-1185">Reference proteome</keyword>
<proteinExistence type="predicted"/>
<gene>
    <name evidence="2" type="ORF">GQ602_005985</name>
</gene>
<sequence length="153" mass="17145">MAAAADVSLPPWRTMADAHYGDEPRSDKGKGKLVHDSDDNDEGKGPKQLTGSGQPRQPWPVTALPVISEEVCSGDELLPQPTAAEREQIRAQRQARRRTRRGSRGSLPRKDGDVMLEMQPLGAGQDLEGEARGWWWKVKRCLRACCRCCRRWI</sequence>
<evidence type="ECO:0000256" key="1">
    <source>
        <dbReference type="SAM" id="MobiDB-lite"/>
    </source>
</evidence>
<comment type="caution">
    <text evidence="2">The sequence shown here is derived from an EMBL/GenBank/DDBJ whole genome shotgun (WGS) entry which is preliminary data.</text>
</comment>
<accession>A0A8H4Q2C2</accession>
<protein>
    <submittedName>
        <fullName evidence="2">Uncharacterized protein</fullName>
    </submittedName>
</protein>
<dbReference type="OrthoDB" id="10469340at2759"/>
<dbReference type="Proteomes" id="UP000562929">
    <property type="component" value="Unassembled WGS sequence"/>
</dbReference>
<name>A0A8H4Q2C2_9HYPO</name>
<evidence type="ECO:0000313" key="2">
    <source>
        <dbReference type="EMBL" id="KAF4582841.1"/>
    </source>
</evidence>
<feature type="region of interest" description="Disordered" evidence="1">
    <location>
        <begin position="1"/>
        <end position="111"/>
    </location>
</feature>
<organism evidence="2 3">
    <name type="scientific">Ophiocordyceps camponoti-floridani</name>
    <dbReference type="NCBI Taxonomy" id="2030778"/>
    <lineage>
        <taxon>Eukaryota</taxon>
        <taxon>Fungi</taxon>
        <taxon>Dikarya</taxon>
        <taxon>Ascomycota</taxon>
        <taxon>Pezizomycotina</taxon>
        <taxon>Sordariomycetes</taxon>
        <taxon>Hypocreomycetidae</taxon>
        <taxon>Hypocreales</taxon>
        <taxon>Ophiocordycipitaceae</taxon>
        <taxon>Ophiocordyceps</taxon>
    </lineage>
</organism>
<reference evidence="2 3" key="1">
    <citation type="journal article" date="2020" name="G3 (Bethesda)">
        <title>Genetic Underpinnings of Host Manipulation by Ophiocordyceps as Revealed by Comparative Transcriptomics.</title>
        <authorList>
            <person name="Will I."/>
            <person name="Das B."/>
            <person name="Trinh T."/>
            <person name="Brachmann A."/>
            <person name="Ohm R.A."/>
            <person name="de Bekker C."/>
        </authorList>
    </citation>
    <scope>NUCLEOTIDE SEQUENCE [LARGE SCALE GENOMIC DNA]</scope>
    <source>
        <strain evidence="2 3">EC05</strain>
    </source>
</reference>